<keyword evidence="10" id="KW-1185">Reference proteome</keyword>
<dbReference type="Gene3D" id="3.40.50.720">
    <property type="entry name" value="NAD(P)-binding Rossmann-like Domain"/>
    <property type="match status" value="1"/>
</dbReference>
<dbReference type="EMBL" id="CP071060">
    <property type="protein sequence ID" value="QSI79018.1"/>
    <property type="molecule type" value="Genomic_DNA"/>
</dbReference>
<evidence type="ECO:0000313" key="9">
    <source>
        <dbReference type="EMBL" id="QSI79018.1"/>
    </source>
</evidence>
<dbReference type="Pfam" id="PF02397">
    <property type="entry name" value="Bac_transf"/>
    <property type="match status" value="1"/>
</dbReference>
<dbReference type="InterPro" id="IPR036291">
    <property type="entry name" value="NAD(P)-bd_dom_sf"/>
</dbReference>
<dbReference type="InterPro" id="IPR017473">
    <property type="entry name" value="Undecaprenyl-P_gluc_Ptfrase"/>
</dbReference>
<keyword evidence="5 7" id="KW-1133">Transmembrane helix</keyword>
<dbReference type="PANTHER" id="PTHR30576:SF21">
    <property type="entry name" value="UDP-GLUCOSE:UNDECAPRENYL-PHOSPHATE GLUCOSE-1-PHOSPHATE TRANSFERASE"/>
    <property type="match status" value="1"/>
</dbReference>
<feature type="transmembrane region" description="Helical" evidence="7">
    <location>
        <begin position="279"/>
        <end position="301"/>
    </location>
</feature>
<feature type="transmembrane region" description="Helical" evidence="7">
    <location>
        <begin position="80"/>
        <end position="102"/>
    </location>
</feature>
<comment type="subcellular location">
    <subcellularLocation>
        <location evidence="1">Membrane</location>
        <topology evidence="1">Multi-pass membrane protein</topology>
    </subcellularLocation>
</comment>
<gene>
    <name evidence="9" type="ORF">JY500_10560</name>
</gene>
<sequence length="464" mass="51556">MLARLEAQRTPLRNNVTLAGVVETFLDPVMVILTLFVSALIFGESVDADYVILSLIAFSLSFPGNTLLSDPLRRVAKDAFLNAMILAGILLLLGYATGYASYFPAEVLFAWFASLPVVLFATHAAARYAIPRVLTLSEAEVTAVVCGFNDIGSQLSSHFLSNRFLGVKLMGFFDDRSRARLGAQDDVQLLGSLSEVANYVKQHHIDRIYLALPMATQPRILALLDDLKDTTASIYFVPDIFVTDLIQGRTESVAGMPVVAVCDTPFSGFNGVVKRFEDIVLSILILILISPILIAVAIGVWRSSPGPIVFKQRRYGLDGKDITVYKFRSMTVCDDGAVVKQATRNDQRITPFGAFIRKTSLDELPQFVNVLQGRMSIVGPRPHAIAHNEQYRKLIKGYMVRHKVKPGITGWAQVNGYRGETETIDKMQKRIEFDLEYLRKWSPGLDLWIIFKTALLVVKDDTAF</sequence>
<reference evidence="9 10" key="1">
    <citation type="submission" date="2021-02" db="EMBL/GenBank/DDBJ databases">
        <title>Niveibacterium changnyeongensis HC41.</title>
        <authorList>
            <person name="Kang M."/>
        </authorList>
    </citation>
    <scope>NUCLEOTIDE SEQUENCE [LARGE SCALE GENOMIC DNA]</scope>
    <source>
        <strain evidence="9 10">HC41</strain>
    </source>
</reference>
<feature type="transmembrane region" description="Helical" evidence="7">
    <location>
        <begin position="48"/>
        <end position="68"/>
    </location>
</feature>
<keyword evidence="3 9" id="KW-0808">Transferase</keyword>
<dbReference type="Proteomes" id="UP000663570">
    <property type="component" value="Chromosome"/>
</dbReference>
<protein>
    <submittedName>
        <fullName evidence="9">Undecaprenyl-phosphate glucose phosphotransferase</fullName>
        <ecNumber evidence="9">2.7.8.31</ecNumber>
    </submittedName>
</protein>
<evidence type="ECO:0000256" key="4">
    <source>
        <dbReference type="ARBA" id="ARBA00022692"/>
    </source>
</evidence>
<keyword evidence="4 7" id="KW-0812">Transmembrane</keyword>
<evidence type="ECO:0000259" key="8">
    <source>
        <dbReference type="Pfam" id="PF02397"/>
    </source>
</evidence>
<feature type="transmembrane region" description="Helical" evidence="7">
    <location>
        <begin position="21"/>
        <end position="42"/>
    </location>
</feature>
<dbReference type="RefSeq" id="WP_206256319.1">
    <property type="nucleotide sequence ID" value="NZ_CP071060.1"/>
</dbReference>
<dbReference type="InterPro" id="IPR003362">
    <property type="entry name" value="Bact_transf"/>
</dbReference>
<dbReference type="InterPro" id="IPR017475">
    <property type="entry name" value="EPS_sugar_tfrase"/>
</dbReference>
<dbReference type="NCBIfam" id="TIGR03025">
    <property type="entry name" value="EPS_sugtrans"/>
    <property type="match status" value="1"/>
</dbReference>
<proteinExistence type="inferred from homology"/>
<dbReference type="SUPFAM" id="SSF51735">
    <property type="entry name" value="NAD(P)-binding Rossmann-fold domains"/>
    <property type="match status" value="1"/>
</dbReference>
<dbReference type="GO" id="GO:0089702">
    <property type="term" value="F:undecaprenyl-phosphate glucose phosphotransferase activity"/>
    <property type="evidence" value="ECO:0007669"/>
    <property type="project" value="UniProtKB-EC"/>
</dbReference>
<evidence type="ECO:0000256" key="7">
    <source>
        <dbReference type="SAM" id="Phobius"/>
    </source>
</evidence>
<evidence type="ECO:0000256" key="2">
    <source>
        <dbReference type="ARBA" id="ARBA00006464"/>
    </source>
</evidence>
<evidence type="ECO:0000313" key="10">
    <source>
        <dbReference type="Proteomes" id="UP000663570"/>
    </source>
</evidence>
<dbReference type="PANTHER" id="PTHR30576">
    <property type="entry name" value="COLANIC BIOSYNTHESIS UDP-GLUCOSE LIPID CARRIER TRANSFERASE"/>
    <property type="match status" value="1"/>
</dbReference>
<dbReference type="NCBIfam" id="TIGR03023">
    <property type="entry name" value="WcaJ_sugtrans"/>
    <property type="match status" value="1"/>
</dbReference>
<evidence type="ECO:0000256" key="5">
    <source>
        <dbReference type="ARBA" id="ARBA00022989"/>
    </source>
</evidence>
<feature type="transmembrane region" description="Helical" evidence="7">
    <location>
        <begin position="108"/>
        <end position="130"/>
    </location>
</feature>
<comment type="similarity">
    <text evidence="2">Belongs to the bacterial sugar transferase family.</text>
</comment>
<dbReference type="EC" id="2.7.8.31" evidence="9"/>
<feature type="domain" description="Bacterial sugar transferase" evidence="8">
    <location>
        <begin position="274"/>
        <end position="458"/>
    </location>
</feature>
<evidence type="ECO:0000256" key="3">
    <source>
        <dbReference type="ARBA" id="ARBA00022679"/>
    </source>
</evidence>
<dbReference type="Pfam" id="PF13727">
    <property type="entry name" value="CoA_binding_3"/>
    <property type="match status" value="1"/>
</dbReference>
<accession>A0ABX7MDM5</accession>
<keyword evidence="6 7" id="KW-0472">Membrane</keyword>
<evidence type="ECO:0000256" key="1">
    <source>
        <dbReference type="ARBA" id="ARBA00004141"/>
    </source>
</evidence>
<name>A0ABX7MDM5_9RHOO</name>
<organism evidence="9 10">
    <name type="scientific">Niveibacterium microcysteis</name>
    <dbReference type="NCBI Taxonomy" id="2811415"/>
    <lineage>
        <taxon>Bacteria</taxon>
        <taxon>Pseudomonadati</taxon>
        <taxon>Pseudomonadota</taxon>
        <taxon>Betaproteobacteria</taxon>
        <taxon>Rhodocyclales</taxon>
        <taxon>Rhodocyclaceae</taxon>
        <taxon>Niveibacterium</taxon>
    </lineage>
</organism>
<evidence type="ECO:0000256" key="6">
    <source>
        <dbReference type="ARBA" id="ARBA00023136"/>
    </source>
</evidence>